<dbReference type="Proteomes" id="UP001196413">
    <property type="component" value="Unassembled WGS sequence"/>
</dbReference>
<evidence type="ECO:0000313" key="3">
    <source>
        <dbReference type="Proteomes" id="UP001196413"/>
    </source>
</evidence>
<dbReference type="Pfam" id="PF05380">
    <property type="entry name" value="Peptidase_A17"/>
    <property type="match status" value="1"/>
</dbReference>
<dbReference type="AlphaFoldDB" id="A0AAD5QMP0"/>
<dbReference type="InterPro" id="IPR008042">
    <property type="entry name" value="Retrotrans_Pao"/>
</dbReference>
<gene>
    <name evidence="2" type="ORF">KIN20_016025</name>
</gene>
<evidence type="ECO:0000313" key="2">
    <source>
        <dbReference type="EMBL" id="KAJ1357793.1"/>
    </source>
</evidence>
<organism evidence="2 3">
    <name type="scientific">Parelaphostrongylus tenuis</name>
    <name type="common">Meningeal worm</name>
    <dbReference type="NCBI Taxonomy" id="148309"/>
    <lineage>
        <taxon>Eukaryota</taxon>
        <taxon>Metazoa</taxon>
        <taxon>Ecdysozoa</taxon>
        <taxon>Nematoda</taxon>
        <taxon>Chromadorea</taxon>
        <taxon>Rhabditida</taxon>
        <taxon>Rhabditina</taxon>
        <taxon>Rhabditomorpha</taxon>
        <taxon>Strongyloidea</taxon>
        <taxon>Metastrongylidae</taxon>
        <taxon>Parelaphostrongylus</taxon>
    </lineage>
</organism>
<accession>A0AAD5QMP0</accession>
<keyword evidence="3" id="KW-1185">Reference proteome</keyword>
<name>A0AAD5QMP0_PARTN</name>
<evidence type="ECO:0000256" key="1">
    <source>
        <dbReference type="SAM" id="MobiDB-lite"/>
    </source>
</evidence>
<protein>
    <submittedName>
        <fullName evidence="2">Uncharacterized protein</fullName>
    </submittedName>
</protein>
<sequence length="262" mass="30613">MPLHAPKISPEDKEFLRKNNLSIELNGSVSFIKPSILLGCDQLWTLMKNDEPHIQLPSGLYLLPTTIGHLCTGKIKKVNQMHQKKEENTLLKLQQKEEDEIEQQRREDDDDIDNWEDHWTLQGQVNTALIHHSEPDDNEEIDWEKFWTLESAGTEEFTASEKEEKMRRDQKIWDNFYETIGKRTDGYYARLPWKEVSNPTSQPITKRTVASTLASVYDPMGFLLPLLHQAKVFLRSLWKTNMTGTLFCQNLVENNGRIYARR</sequence>
<feature type="region of interest" description="Disordered" evidence="1">
    <location>
        <begin position="90"/>
        <end position="111"/>
    </location>
</feature>
<dbReference type="EMBL" id="JAHQIW010003238">
    <property type="protein sequence ID" value="KAJ1357793.1"/>
    <property type="molecule type" value="Genomic_DNA"/>
</dbReference>
<comment type="caution">
    <text evidence="2">The sequence shown here is derived from an EMBL/GenBank/DDBJ whole genome shotgun (WGS) entry which is preliminary data.</text>
</comment>
<proteinExistence type="predicted"/>
<reference evidence="2" key="1">
    <citation type="submission" date="2021-06" db="EMBL/GenBank/DDBJ databases">
        <title>Parelaphostrongylus tenuis whole genome reference sequence.</title>
        <authorList>
            <person name="Garwood T.J."/>
            <person name="Larsen P.A."/>
            <person name="Fountain-Jones N.M."/>
            <person name="Garbe J.R."/>
            <person name="Macchietto M.G."/>
            <person name="Kania S.A."/>
            <person name="Gerhold R.W."/>
            <person name="Richards J.E."/>
            <person name="Wolf T.M."/>
        </authorList>
    </citation>
    <scope>NUCLEOTIDE SEQUENCE</scope>
    <source>
        <strain evidence="2">MNPRO001-30</strain>
        <tissue evidence="2">Meninges</tissue>
    </source>
</reference>